<keyword evidence="6" id="KW-0408">Iron</keyword>
<dbReference type="InterPro" id="IPR006314">
    <property type="entry name" value="Dyp_peroxidase"/>
</dbReference>
<evidence type="ECO:0000256" key="5">
    <source>
        <dbReference type="ARBA" id="ARBA00023002"/>
    </source>
</evidence>
<dbReference type="PANTHER" id="PTHR30521:SF4">
    <property type="entry name" value="DEFERROCHELATASE"/>
    <property type="match status" value="1"/>
</dbReference>
<dbReference type="Pfam" id="PF21105">
    <property type="entry name" value="DyP_N"/>
    <property type="match status" value="1"/>
</dbReference>
<dbReference type="AlphaFoldDB" id="A0A8H3BZB3"/>
<evidence type="ECO:0000256" key="6">
    <source>
        <dbReference type="ARBA" id="ARBA00023004"/>
    </source>
</evidence>
<keyword evidence="8" id="KW-0175">Coiled coil</keyword>
<evidence type="ECO:0000256" key="3">
    <source>
        <dbReference type="ARBA" id="ARBA00022617"/>
    </source>
</evidence>
<evidence type="ECO:0000259" key="10">
    <source>
        <dbReference type="Pfam" id="PF21105"/>
    </source>
</evidence>
<dbReference type="GO" id="GO:0005829">
    <property type="term" value="C:cytosol"/>
    <property type="evidence" value="ECO:0007669"/>
    <property type="project" value="TreeGrafter"/>
</dbReference>
<organism evidence="11 12">
    <name type="scientific">Rhizoctonia solani</name>
    <dbReference type="NCBI Taxonomy" id="456999"/>
    <lineage>
        <taxon>Eukaryota</taxon>
        <taxon>Fungi</taxon>
        <taxon>Dikarya</taxon>
        <taxon>Basidiomycota</taxon>
        <taxon>Agaricomycotina</taxon>
        <taxon>Agaricomycetes</taxon>
        <taxon>Cantharellales</taxon>
        <taxon>Ceratobasidiaceae</taxon>
        <taxon>Rhizoctonia</taxon>
    </lineage>
</organism>
<dbReference type="GO" id="GO:0020037">
    <property type="term" value="F:heme binding"/>
    <property type="evidence" value="ECO:0007669"/>
    <property type="project" value="InterPro"/>
</dbReference>
<evidence type="ECO:0000313" key="12">
    <source>
        <dbReference type="Proteomes" id="UP000663853"/>
    </source>
</evidence>
<evidence type="ECO:0000256" key="4">
    <source>
        <dbReference type="ARBA" id="ARBA00022723"/>
    </source>
</evidence>
<feature type="compositionally biased region" description="Polar residues" evidence="9">
    <location>
        <begin position="185"/>
        <end position="194"/>
    </location>
</feature>
<evidence type="ECO:0000256" key="9">
    <source>
        <dbReference type="SAM" id="MobiDB-lite"/>
    </source>
</evidence>
<name>A0A8H3BZB3_9AGAM</name>
<gene>
    <name evidence="11" type="ORF">RDB_LOCUS72063</name>
</gene>
<feature type="region of interest" description="Disordered" evidence="9">
    <location>
        <begin position="184"/>
        <end position="212"/>
    </location>
</feature>
<accession>A0A8H3BZB3</accession>
<dbReference type="PROSITE" id="PS51404">
    <property type="entry name" value="DYP_PEROXIDASE"/>
    <property type="match status" value="1"/>
</dbReference>
<evidence type="ECO:0000256" key="8">
    <source>
        <dbReference type="SAM" id="Coils"/>
    </source>
</evidence>
<dbReference type="SUPFAM" id="SSF54909">
    <property type="entry name" value="Dimeric alpha+beta barrel"/>
    <property type="match status" value="2"/>
</dbReference>
<dbReference type="GO" id="GO:0046872">
    <property type="term" value="F:metal ion binding"/>
    <property type="evidence" value="ECO:0007669"/>
    <property type="project" value="UniProtKB-KW"/>
</dbReference>
<proteinExistence type="inferred from homology"/>
<feature type="domain" description="DyP dimeric alpha+beta barrel" evidence="10">
    <location>
        <begin position="132"/>
        <end position="257"/>
    </location>
</feature>
<keyword evidence="3" id="KW-0349">Heme</keyword>
<dbReference type="PANTHER" id="PTHR30521">
    <property type="entry name" value="DEFERROCHELATASE/PEROXIDASE"/>
    <property type="match status" value="1"/>
</dbReference>
<dbReference type="InterPro" id="IPR011008">
    <property type="entry name" value="Dimeric_a/b-barrel"/>
</dbReference>
<feature type="coiled-coil region" evidence="8">
    <location>
        <begin position="489"/>
        <end position="523"/>
    </location>
</feature>
<evidence type="ECO:0000256" key="7">
    <source>
        <dbReference type="ARBA" id="ARBA00025737"/>
    </source>
</evidence>
<dbReference type="EMBL" id="CAJMXA010001753">
    <property type="protein sequence ID" value="CAE6469041.1"/>
    <property type="molecule type" value="Genomic_DNA"/>
</dbReference>
<sequence>MSKPTVTDDNIRRINEEHKRLLKYLRSRAQIPRIPESEDHDVPSLDNVQGDSYERFVFFRINGAAEFKKALLNFKPTSAQDVKDTLLQICRNKDKVITAAKKKERERLIAEAKDEEQREAAREKVIDWTKLTNVERHDRIPLSQRLIAFSRTGLSVLGQDGNTGDKRFDERRMREDRVYLGDQSAWHQPFSSPNDQPPEADPSKGTAKEITDPDALHGVIVIARDTEESHDATEKDLKATFGTSLTIRQMLDGKVRPQPYKDHEHFGFKDGISQPAINKIEHPLPGQIHVDPGVIVMGYPGDPVPKSQRPLWCKDGTMMVFRKLEQSVLLFEQYCQDNGSRWREFFPGGKDAADRYERPLSNKEGAELFAAQMVGRWKSGAPLALAPIRDDPILADDPKRNNDFDYSVTGVPGVSPNRPSNFYCPFTAHTRKTGPRNLDPYASRKHLASSTIVRAGIPYGEEVKPDERKIWKKDLADIKTAHVSGATDVKNAEDELQKAKVEQAQLVAKVDEAVKEVRRLQELLEQDPKSDPVKAKLEAALKEAGAARVFLEKSNEQVTRAEKAARAARVAHANPSRYPKEEERGLLFVCYASHLDSGFVRQTVEFGNNDFFPGTEFTPAFHGQDPIIGGPPARKSTKEIREVGNISNIPTRFTGMGDTRVQAIPAEDVPFRASHGDQVHFEFKVGDKSLEVSGLAQDPSKDLVPPATLAPGADNPYFVTSRGGEYFFVPSLQALKDLANLPEKAN</sequence>
<comment type="caution">
    <text evidence="11">The sequence shown here is derived from an EMBL/GenBank/DDBJ whole genome shotgun (WGS) entry which is preliminary data.</text>
</comment>
<keyword evidence="4" id="KW-0479">Metal-binding</keyword>
<dbReference type="NCBIfam" id="TIGR01413">
    <property type="entry name" value="Dyp_perox_fam"/>
    <property type="match status" value="1"/>
</dbReference>
<evidence type="ECO:0000313" key="11">
    <source>
        <dbReference type="EMBL" id="CAE6469041.1"/>
    </source>
</evidence>
<evidence type="ECO:0000256" key="1">
    <source>
        <dbReference type="ARBA" id="ARBA00001970"/>
    </source>
</evidence>
<comment type="cofactor">
    <cofactor evidence="1">
        <name>heme b</name>
        <dbReference type="ChEBI" id="CHEBI:60344"/>
    </cofactor>
</comment>
<comment type="similarity">
    <text evidence="7">Belongs to the DyP-type peroxidase family.</text>
</comment>
<keyword evidence="5" id="KW-0560">Oxidoreductase</keyword>
<dbReference type="Proteomes" id="UP000663853">
    <property type="component" value="Unassembled WGS sequence"/>
</dbReference>
<protein>
    <recommendedName>
        <fullName evidence="10">DyP dimeric alpha+beta barrel domain-containing protein</fullName>
    </recommendedName>
</protein>
<keyword evidence="2" id="KW-0575">Peroxidase</keyword>
<reference evidence="11" key="1">
    <citation type="submission" date="2021-01" db="EMBL/GenBank/DDBJ databases">
        <authorList>
            <person name="Kaushik A."/>
        </authorList>
    </citation>
    <scope>NUCLEOTIDE SEQUENCE</scope>
    <source>
        <strain evidence="11">AG6-10EEA</strain>
    </source>
</reference>
<dbReference type="InterPro" id="IPR049509">
    <property type="entry name" value="DyP_N"/>
</dbReference>
<evidence type="ECO:0000256" key="2">
    <source>
        <dbReference type="ARBA" id="ARBA00022559"/>
    </source>
</evidence>
<dbReference type="GO" id="GO:0004601">
    <property type="term" value="F:peroxidase activity"/>
    <property type="evidence" value="ECO:0007669"/>
    <property type="project" value="UniProtKB-KW"/>
</dbReference>